<evidence type="ECO:0000313" key="17">
    <source>
        <dbReference type="EMBL" id="GBF09113.1"/>
    </source>
</evidence>
<evidence type="ECO:0000256" key="4">
    <source>
        <dbReference type="ARBA" id="ARBA00010312"/>
    </source>
</evidence>
<evidence type="ECO:0000256" key="11">
    <source>
        <dbReference type="ARBA" id="ARBA00023002"/>
    </source>
</evidence>
<keyword evidence="14" id="KW-0472">Membrane</keyword>
<feature type="domain" description="4Fe-4S Mo/W bis-MGD-type" evidence="16">
    <location>
        <begin position="78"/>
        <end position="142"/>
    </location>
</feature>
<evidence type="ECO:0000256" key="6">
    <source>
        <dbReference type="ARBA" id="ARBA00022475"/>
    </source>
</evidence>
<organism evidence="17 18">
    <name type="scientific">Aeropyrum pernix</name>
    <dbReference type="NCBI Taxonomy" id="56636"/>
    <lineage>
        <taxon>Archaea</taxon>
        <taxon>Thermoproteota</taxon>
        <taxon>Thermoprotei</taxon>
        <taxon>Desulfurococcales</taxon>
        <taxon>Desulfurococcaceae</taxon>
        <taxon>Aeropyrum</taxon>
    </lineage>
</organism>
<dbReference type="EMBL" id="BDMD01000042">
    <property type="protein sequence ID" value="GBF09113.1"/>
    <property type="molecule type" value="Genomic_DNA"/>
</dbReference>
<dbReference type="PROSITE" id="PS51669">
    <property type="entry name" value="4FE4S_MOW_BIS_MGD"/>
    <property type="match status" value="1"/>
</dbReference>
<evidence type="ECO:0000256" key="10">
    <source>
        <dbReference type="ARBA" id="ARBA00022729"/>
    </source>
</evidence>
<evidence type="ECO:0000256" key="8">
    <source>
        <dbReference type="ARBA" id="ARBA00022505"/>
    </source>
</evidence>
<dbReference type="CDD" id="cd02750">
    <property type="entry name" value="MopB_Nitrate-R-NarG-like"/>
    <property type="match status" value="1"/>
</dbReference>
<dbReference type="SUPFAM" id="SSF53706">
    <property type="entry name" value="Formate dehydrogenase/DMSO reductase, domains 1-3"/>
    <property type="match status" value="1"/>
</dbReference>
<evidence type="ECO:0000256" key="12">
    <source>
        <dbReference type="ARBA" id="ARBA00023004"/>
    </source>
</evidence>
<keyword evidence="11" id="KW-0560">Oxidoreductase</keyword>
<dbReference type="InterPro" id="IPR037943">
    <property type="entry name" value="MopB_CT_Nitrate-R-NarG-like"/>
</dbReference>
<dbReference type="PANTHER" id="PTHR43105">
    <property type="entry name" value="RESPIRATORY NITRATE REDUCTASE"/>
    <property type="match status" value="1"/>
</dbReference>
<sequence>MRALSQQKSEGNSGGPVKLSRRGFLKVLAAAGLLSSLGPLASALSSNRYLTTIETPRLGYPEDLRSWEKFYRDMWAYDKVARSTHGVNCTGSCSWMVYVKDGIVAYELQAGDYPDIGPSYPNYEPRGCPRGASTSWYLYSPLRVKYPYVRKPLLELWREARSSYSDPVEAWASIVEDPDKRSRYVRARGLGGWVRADWDTVLEIIASALVYTIKKYGPDRIFGFTPIPAMSPVSYASGARFIELIGGSMGSFYDWYADLPPASPQVWGEQTDVPESADWFNAAYIINFGTNIPMTRTPDAQFFTEVRYKGTKIVVVSPDFSEHTRFADVWVPIKEGTDGAFALSMAHVILREYYVERQVDFFIDYVKRFTDLPFLVVLEPYEGGYRPGKFLRLSDLHPDEYYSEGYGGEPNKEWKLLVYDSNTGKPRLVNGSIGYRWDGSGKWNLKLEDPVTGEPVDPKLSLIDDSDEVVMVKFPVFGASFGEKGIVERGVPAKRVKLADGSEALVATVFDLLAAYLGVDRGLPGDYPAGYDDKKPFTPAWQEDITGVSRELAIRLAREWADTAVKTRGRVMVMLGPGVNHWFHSDLHYRAILTLVKLTGAEGRNGGGWAHYVGQEKIRTIAGWAKLAFALDWVLPPRHQNSPSFYYVHTDQWRYDRLTTDYYEGPWSDVREKMKCSHPMDCNIKAARLGWLPFYPQFNRSTLDLAAEARRLGKDPVQHVVDLLKSGQLKLAIEDPDAPENWIRVMFVWRANLLGSSSKGHEYFLKHLLGSPMAQPMSEEVDRSLVKEVVWRAAPEGKLDLLVAIDFRMATTPIYADIVLPAATWYEKYDLSMTDLHTFLHPFTPAVDPLWESKSDWDIFKELARKFSEIAANHFPEEVEDIVARPLWHDTPMEIAQPYGVEKDWRYGETEPVPGKTMWDLKVVKRDYRNVYKMFISLGPKARNAGVKGVSYDTSDIYEMLKQDLGVVYWEKCPDGCPSIESDKNAAEAILALSPEANGLLGERSFASLEAKAGVPLKDLAKSREWYKFDDLVGQPRRSHTSPMWSGIEDFNRAYAPFTINTEKLVPWRTLTGRQHFYLDHDWFIALGEMLPTYKPPLDPVRLGYLKNAAARLGITRINGYRIEEGGRRYLLLRYLTPHGKWNIHSEFWDNLRMLTLFRGGQVVWLNDEDARWAGIEDNDWVEIVNDNGVIVARVATSPRIPKGVAIMYHAQERHIYVRPSKLTGKKGGIHNSVTRADLKVNLMVGGYAQLSYFFNYYGPTGVNRDTMVIVYLHDKLGAKAPQPGA</sequence>
<gene>
    <name evidence="17" type="ORF">apy_08380</name>
</gene>
<evidence type="ECO:0000256" key="15">
    <source>
        <dbReference type="ARBA" id="ARBA00048294"/>
    </source>
</evidence>
<dbReference type="Gene3D" id="3.40.50.12440">
    <property type="match status" value="1"/>
</dbReference>
<comment type="cofactor">
    <cofactor evidence="1">
        <name>Mo-bis(molybdopterin guanine dinucleotide)</name>
        <dbReference type="ChEBI" id="CHEBI:60539"/>
    </cofactor>
</comment>
<dbReference type="NCBIfam" id="TIGR01409">
    <property type="entry name" value="TAT_signal_seq"/>
    <property type="match status" value="1"/>
</dbReference>
<keyword evidence="12" id="KW-0408">Iron</keyword>
<dbReference type="CDD" id="cd02776">
    <property type="entry name" value="MopB_CT_Nitrate-R-NarG-like"/>
    <property type="match status" value="1"/>
</dbReference>
<dbReference type="GO" id="GO:0160182">
    <property type="term" value="F:nitrate reductase (quinone) activity"/>
    <property type="evidence" value="ECO:0007669"/>
    <property type="project" value="UniProtKB-EC"/>
</dbReference>
<dbReference type="InterPro" id="IPR009010">
    <property type="entry name" value="Asp_de-COase-like_dom_sf"/>
</dbReference>
<dbReference type="GO" id="GO:0009325">
    <property type="term" value="C:nitrate reductase complex"/>
    <property type="evidence" value="ECO:0007669"/>
    <property type="project" value="InterPro"/>
</dbReference>
<dbReference type="EC" id="1.7.5.1" evidence="5"/>
<keyword evidence="6" id="KW-1003">Cell membrane</keyword>
<dbReference type="Proteomes" id="UP000291213">
    <property type="component" value="Unassembled WGS sequence"/>
</dbReference>
<keyword evidence="7" id="KW-0004">4Fe-4S</keyword>
<dbReference type="InterPro" id="IPR006311">
    <property type="entry name" value="TAT_signal"/>
</dbReference>
<dbReference type="GO" id="GO:0005886">
    <property type="term" value="C:plasma membrane"/>
    <property type="evidence" value="ECO:0007669"/>
    <property type="project" value="UniProtKB-SubCell"/>
</dbReference>
<dbReference type="SMART" id="SM00926">
    <property type="entry name" value="Molybdop_Fe4S4"/>
    <property type="match status" value="1"/>
</dbReference>
<dbReference type="InterPro" id="IPR050123">
    <property type="entry name" value="Prok_molybdopt-oxidoreductase"/>
</dbReference>
<comment type="subcellular location">
    <subcellularLocation>
        <location evidence="3">Cell membrane</location>
        <topology evidence="3">Peripheral membrane protein</topology>
    </subcellularLocation>
</comment>
<name>A0A401H9P9_AERPX</name>
<evidence type="ECO:0000256" key="9">
    <source>
        <dbReference type="ARBA" id="ARBA00022723"/>
    </source>
</evidence>
<dbReference type="InterPro" id="IPR006963">
    <property type="entry name" value="Mopterin_OxRdtase_4Fe-4S_dom"/>
</dbReference>
<accession>A0A401H9P9</accession>
<evidence type="ECO:0000256" key="5">
    <source>
        <dbReference type="ARBA" id="ARBA00012500"/>
    </source>
</evidence>
<dbReference type="GO" id="GO:0043546">
    <property type="term" value="F:molybdopterin cofactor binding"/>
    <property type="evidence" value="ECO:0007669"/>
    <property type="project" value="InterPro"/>
</dbReference>
<dbReference type="GO" id="GO:0042126">
    <property type="term" value="P:nitrate metabolic process"/>
    <property type="evidence" value="ECO:0007669"/>
    <property type="project" value="InterPro"/>
</dbReference>
<comment type="similarity">
    <text evidence="4">Belongs to the prokaryotic molybdopterin-containing oxidoreductase family.</text>
</comment>
<reference evidence="17 18" key="1">
    <citation type="submission" date="2017-02" db="EMBL/GenBank/DDBJ databases">
        <title>isolation and characterization of a novel temperate virus Aeropyrum globular virus 1 infecting hyperthermophilic archaeon Aeropyrum.</title>
        <authorList>
            <person name="Yumiya M."/>
            <person name="Yoshida T."/>
            <person name="Sako Y."/>
        </authorList>
    </citation>
    <scope>NUCLEOTIDE SEQUENCE [LARGE SCALE GENOMIC DNA]</scope>
    <source>
        <strain evidence="17 18">YK1-12-2013</strain>
    </source>
</reference>
<dbReference type="GO" id="GO:0046872">
    <property type="term" value="F:metal ion binding"/>
    <property type="evidence" value="ECO:0007669"/>
    <property type="project" value="UniProtKB-KW"/>
</dbReference>
<dbReference type="PROSITE" id="PS51318">
    <property type="entry name" value="TAT"/>
    <property type="match status" value="1"/>
</dbReference>
<comment type="cofactor">
    <cofactor evidence="2">
        <name>[4Fe-4S] cluster</name>
        <dbReference type="ChEBI" id="CHEBI:49883"/>
    </cofactor>
</comment>
<comment type="caution">
    <text evidence="17">The sequence shown here is derived from an EMBL/GenBank/DDBJ whole genome shotgun (WGS) entry which is preliminary data.</text>
</comment>
<dbReference type="InterPro" id="IPR006656">
    <property type="entry name" value="Mopterin_OxRdtase"/>
</dbReference>
<keyword evidence="10" id="KW-0732">Signal</keyword>
<dbReference type="Pfam" id="PF01568">
    <property type="entry name" value="Molydop_binding"/>
    <property type="match status" value="1"/>
</dbReference>
<keyword evidence="13" id="KW-0411">Iron-sulfur</keyword>
<dbReference type="InterPro" id="IPR006468">
    <property type="entry name" value="NarG"/>
</dbReference>
<evidence type="ECO:0000259" key="16">
    <source>
        <dbReference type="PROSITE" id="PS51669"/>
    </source>
</evidence>
<protein>
    <recommendedName>
        <fullName evidence="5">nitrate reductase (quinone)</fullName>
        <ecNumber evidence="5">1.7.5.1</ecNumber>
    </recommendedName>
</protein>
<proteinExistence type="inferred from homology"/>
<dbReference type="PROSITE" id="PS00551">
    <property type="entry name" value="MOLYBDOPTERIN_PROK_1"/>
    <property type="match status" value="1"/>
</dbReference>
<evidence type="ECO:0000256" key="7">
    <source>
        <dbReference type="ARBA" id="ARBA00022485"/>
    </source>
</evidence>
<dbReference type="Pfam" id="PF00384">
    <property type="entry name" value="Molybdopterin"/>
    <property type="match status" value="1"/>
</dbReference>
<dbReference type="InterPro" id="IPR019546">
    <property type="entry name" value="TAT_signal_bac_arc"/>
</dbReference>
<evidence type="ECO:0000256" key="14">
    <source>
        <dbReference type="ARBA" id="ARBA00023136"/>
    </source>
</evidence>
<evidence type="ECO:0000313" key="18">
    <source>
        <dbReference type="Proteomes" id="UP000291213"/>
    </source>
</evidence>
<dbReference type="InterPro" id="IPR006657">
    <property type="entry name" value="MoPterin_dinucl-bd_dom"/>
</dbReference>
<dbReference type="PANTHER" id="PTHR43105:SF2">
    <property type="entry name" value="RESPIRATORY NITRATE REDUCTASE 2 ALPHA CHAIN"/>
    <property type="match status" value="1"/>
</dbReference>
<evidence type="ECO:0000256" key="13">
    <source>
        <dbReference type="ARBA" id="ARBA00023014"/>
    </source>
</evidence>
<dbReference type="InterPro" id="IPR027467">
    <property type="entry name" value="MopterinOxRdtase_cofactor_BS"/>
</dbReference>
<keyword evidence="8" id="KW-0500">Molybdenum</keyword>
<comment type="catalytic activity">
    <reaction evidence="15">
        <text>nitrate + a quinol = a quinone + nitrite + H2O</text>
        <dbReference type="Rhea" id="RHEA:56144"/>
        <dbReference type="ChEBI" id="CHEBI:15377"/>
        <dbReference type="ChEBI" id="CHEBI:16301"/>
        <dbReference type="ChEBI" id="CHEBI:17632"/>
        <dbReference type="ChEBI" id="CHEBI:24646"/>
        <dbReference type="ChEBI" id="CHEBI:132124"/>
        <dbReference type="EC" id="1.7.5.1"/>
    </reaction>
</comment>
<dbReference type="GO" id="GO:0051539">
    <property type="term" value="F:4 iron, 4 sulfur cluster binding"/>
    <property type="evidence" value="ECO:0007669"/>
    <property type="project" value="UniProtKB-KW"/>
</dbReference>
<evidence type="ECO:0000256" key="2">
    <source>
        <dbReference type="ARBA" id="ARBA00001966"/>
    </source>
</evidence>
<dbReference type="SUPFAM" id="SSF50692">
    <property type="entry name" value="ADC-like"/>
    <property type="match status" value="1"/>
</dbReference>
<dbReference type="NCBIfam" id="TIGR01580">
    <property type="entry name" value="narG"/>
    <property type="match status" value="1"/>
</dbReference>
<keyword evidence="9" id="KW-0479">Metal-binding</keyword>
<evidence type="ECO:0000256" key="1">
    <source>
        <dbReference type="ARBA" id="ARBA00001942"/>
    </source>
</evidence>
<evidence type="ECO:0000256" key="3">
    <source>
        <dbReference type="ARBA" id="ARBA00004202"/>
    </source>
</evidence>